<dbReference type="InterPro" id="IPR011006">
    <property type="entry name" value="CheY-like_superfamily"/>
</dbReference>
<dbReference type="Gene3D" id="3.30.450.20">
    <property type="entry name" value="PAS domain"/>
    <property type="match status" value="1"/>
</dbReference>
<dbReference type="PANTHER" id="PTHR43228:SF6">
    <property type="entry name" value="RESPONSE REGULATOR RECEIVER"/>
    <property type="match status" value="1"/>
</dbReference>
<dbReference type="SUPFAM" id="SSF52172">
    <property type="entry name" value="CheY-like"/>
    <property type="match status" value="1"/>
</dbReference>
<dbReference type="Gene3D" id="3.40.50.2300">
    <property type="match status" value="1"/>
</dbReference>
<dbReference type="SMART" id="SM00448">
    <property type="entry name" value="REC"/>
    <property type="match status" value="1"/>
</dbReference>
<dbReference type="Pfam" id="PF08448">
    <property type="entry name" value="PAS_4"/>
    <property type="match status" value="1"/>
</dbReference>
<dbReference type="SMART" id="SM00091">
    <property type="entry name" value="PAS"/>
    <property type="match status" value="1"/>
</dbReference>
<dbReference type="CDD" id="cd17534">
    <property type="entry name" value="REC_DC-like"/>
    <property type="match status" value="1"/>
</dbReference>
<dbReference type="OrthoDB" id="116705at2157"/>
<gene>
    <name evidence="3" type="ORF">DK846_15145</name>
</gene>
<dbReference type="RefSeq" id="WP_109969843.1">
    <property type="nucleotide sequence ID" value="NZ_CP176093.1"/>
</dbReference>
<sequence length="347" mass="39996">MNLIPQNKKILIIEDEFITASALNLLLGGMGFEIVGVEDTGEGAIKATEQLKPDIVLMDIVLNGEMNGITAATHIREQFNIPVIYLTGQADDSTIFQAIESEPFGYIIKPFEEKNLKTSIMMALYKHELDQKLMESERRYRAIAELAQDSIIIFDRDYSIAYLNSYAIQFFKKERIGKSKIELSDIFPQELVDQVQRSLDSILSEGRYQRITLQGKLDSDEFWLDTIFVPILSRTNNITQIIALSRDITIQVLFDKEMEKQGIIQIEKNMEQFQILNDEIRNPLAVIMSIISLHDDEESRIVLEQIDHINNLVSRLDHGWVESEKVRSFFIKHYGYGKLCQKDEHNM</sequence>
<dbReference type="InterPro" id="IPR035965">
    <property type="entry name" value="PAS-like_dom_sf"/>
</dbReference>
<dbReference type="CDD" id="cd00130">
    <property type="entry name" value="PAS"/>
    <property type="match status" value="1"/>
</dbReference>
<feature type="domain" description="Response regulatory" evidence="2">
    <location>
        <begin position="9"/>
        <end position="124"/>
    </location>
</feature>
<dbReference type="NCBIfam" id="TIGR00229">
    <property type="entry name" value="sensory_box"/>
    <property type="match status" value="1"/>
</dbReference>
<dbReference type="Proteomes" id="UP000245657">
    <property type="component" value="Unassembled WGS sequence"/>
</dbReference>
<dbReference type="PANTHER" id="PTHR43228">
    <property type="entry name" value="TWO-COMPONENT RESPONSE REGULATOR"/>
    <property type="match status" value="1"/>
</dbReference>
<dbReference type="InterPro" id="IPR052048">
    <property type="entry name" value="ST_Response_Regulator"/>
</dbReference>
<feature type="modified residue" description="4-aspartylphosphate" evidence="1">
    <location>
        <position position="59"/>
    </location>
</feature>
<dbReference type="InterPro" id="IPR001789">
    <property type="entry name" value="Sig_transdc_resp-reg_receiver"/>
</dbReference>
<evidence type="ECO:0000313" key="4">
    <source>
        <dbReference type="Proteomes" id="UP000245657"/>
    </source>
</evidence>
<dbReference type="InterPro" id="IPR013656">
    <property type="entry name" value="PAS_4"/>
</dbReference>
<evidence type="ECO:0000259" key="2">
    <source>
        <dbReference type="PROSITE" id="PS50110"/>
    </source>
</evidence>
<evidence type="ECO:0000313" key="3">
    <source>
        <dbReference type="EMBL" id="PWR70249.1"/>
    </source>
</evidence>
<comment type="caution">
    <text evidence="3">The sequence shown here is derived from an EMBL/GenBank/DDBJ whole genome shotgun (WGS) entry which is preliminary data.</text>
</comment>
<keyword evidence="4" id="KW-1185">Reference proteome</keyword>
<dbReference type="EMBL" id="QGMY01000015">
    <property type="protein sequence ID" value="PWR70249.1"/>
    <property type="molecule type" value="Genomic_DNA"/>
</dbReference>
<name>A0A2V2MS76_9EURY</name>
<dbReference type="Pfam" id="PF00072">
    <property type="entry name" value="Response_reg"/>
    <property type="match status" value="1"/>
</dbReference>
<evidence type="ECO:0000256" key="1">
    <source>
        <dbReference type="PROSITE-ProRule" id="PRU00169"/>
    </source>
</evidence>
<organism evidence="3 4">
    <name type="scientific">Methanospirillum lacunae</name>
    <dbReference type="NCBI Taxonomy" id="668570"/>
    <lineage>
        <taxon>Archaea</taxon>
        <taxon>Methanobacteriati</taxon>
        <taxon>Methanobacteriota</taxon>
        <taxon>Stenosarchaea group</taxon>
        <taxon>Methanomicrobia</taxon>
        <taxon>Methanomicrobiales</taxon>
        <taxon>Methanospirillaceae</taxon>
        <taxon>Methanospirillum</taxon>
    </lineage>
</organism>
<proteinExistence type="predicted"/>
<protein>
    <recommendedName>
        <fullName evidence="2">Response regulatory domain-containing protein</fullName>
    </recommendedName>
</protein>
<dbReference type="AlphaFoldDB" id="A0A2V2MS76"/>
<dbReference type="GeneID" id="97548963"/>
<keyword evidence="1" id="KW-0597">Phosphoprotein</keyword>
<dbReference type="SUPFAM" id="SSF55785">
    <property type="entry name" value="PYP-like sensor domain (PAS domain)"/>
    <property type="match status" value="1"/>
</dbReference>
<reference evidence="3 4" key="1">
    <citation type="submission" date="2018-05" db="EMBL/GenBank/DDBJ databases">
        <title>Draft genome of Methanospirillum lacunae Ki8-1.</title>
        <authorList>
            <person name="Dueholm M.S."/>
            <person name="Nielsen P.H."/>
            <person name="Bakmann L.F."/>
            <person name="Otzen D.E."/>
        </authorList>
    </citation>
    <scope>NUCLEOTIDE SEQUENCE [LARGE SCALE GENOMIC DNA]</scope>
    <source>
        <strain evidence="3 4">Ki8-1</strain>
    </source>
</reference>
<dbReference type="GO" id="GO:0000160">
    <property type="term" value="P:phosphorelay signal transduction system"/>
    <property type="evidence" value="ECO:0007669"/>
    <property type="project" value="InterPro"/>
</dbReference>
<accession>A0A2V2MS76</accession>
<dbReference type="InterPro" id="IPR000014">
    <property type="entry name" value="PAS"/>
</dbReference>
<dbReference type="PROSITE" id="PS50110">
    <property type="entry name" value="RESPONSE_REGULATORY"/>
    <property type="match status" value="1"/>
</dbReference>